<dbReference type="AlphaFoldDB" id="A0A6M3IWI2"/>
<gene>
    <name evidence="1" type="ORF">MM415B00949_0029</name>
</gene>
<proteinExistence type="predicted"/>
<dbReference type="EMBL" id="MT141440">
    <property type="protein sequence ID" value="QJA61405.1"/>
    <property type="molecule type" value="Genomic_DNA"/>
</dbReference>
<reference evidence="1" key="1">
    <citation type="submission" date="2020-03" db="EMBL/GenBank/DDBJ databases">
        <title>The deep terrestrial virosphere.</title>
        <authorList>
            <person name="Holmfeldt K."/>
            <person name="Nilsson E."/>
            <person name="Simone D."/>
            <person name="Lopez-Fernandez M."/>
            <person name="Wu X."/>
            <person name="de Brujin I."/>
            <person name="Lundin D."/>
            <person name="Andersson A."/>
            <person name="Bertilsson S."/>
            <person name="Dopson M."/>
        </authorList>
    </citation>
    <scope>NUCLEOTIDE SEQUENCE</scope>
    <source>
        <strain evidence="1">MM415B00949</strain>
    </source>
</reference>
<name>A0A6M3IWI2_9ZZZZ</name>
<accession>A0A6M3IWI2</accession>
<evidence type="ECO:0000313" key="1">
    <source>
        <dbReference type="EMBL" id="QJA61405.1"/>
    </source>
</evidence>
<sequence length="64" mass="7743">MLYKMRCKNKDCKIPGGYTYYYDGEWYEYERCPICGHGASFDEFKEYSTEKNSEREVKTDNNTR</sequence>
<organism evidence="1">
    <name type="scientific">viral metagenome</name>
    <dbReference type="NCBI Taxonomy" id="1070528"/>
    <lineage>
        <taxon>unclassified sequences</taxon>
        <taxon>metagenomes</taxon>
        <taxon>organismal metagenomes</taxon>
    </lineage>
</organism>
<protein>
    <submittedName>
        <fullName evidence="1">Uncharacterized protein</fullName>
    </submittedName>
</protein>